<feature type="transmembrane region" description="Helical" evidence="2">
    <location>
        <begin position="196"/>
        <end position="220"/>
    </location>
</feature>
<dbReference type="PANTHER" id="PTHR35310">
    <property type="entry name" value="CELL WALL INTEGRITY/STRESS RESPONSE COMPONENT-LIKE PROTEIN"/>
    <property type="match status" value="1"/>
</dbReference>
<proteinExistence type="predicted"/>
<feature type="compositionally biased region" description="Basic and acidic residues" evidence="1">
    <location>
        <begin position="22"/>
        <end position="37"/>
    </location>
</feature>
<evidence type="ECO:0000313" key="3">
    <source>
        <dbReference type="EMBL" id="CAK9870784.1"/>
    </source>
</evidence>
<feature type="region of interest" description="Disordered" evidence="1">
    <location>
        <begin position="1"/>
        <end position="96"/>
    </location>
</feature>
<protein>
    <submittedName>
        <fullName evidence="3">Uncharacterized protein</fullName>
    </submittedName>
</protein>
<feature type="compositionally biased region" description="Low complexity" evidence="1">
    <location>
        <begin position="43"/>
        <end position="54"/>
    </location>
</feature>
<evidence type="ECO:0000256" key="1">
    <source>
        <dbReference type="SAM" id="MobiDB-lite"/>
    </source>
</evidence>
<feature type="transmembrane region" description="Helical" evidence="2">
    <location>
        <begin position="272"/>
        <end position="291"/>
    </location>
</feature>
<dbReference type="Proteomes" id="UP001497522">
    <property type="component" value="Chromosome 2"/>
</dbReference>
<accession>A0ABP1B6I3</accession>
<feature type="transmembrane region" description="Helical" evidence="2">
    <location>
        <begin position="303"/>
        <end position="320"/>
    </location>
</feature>
<dbReference type="PANTHER" id="PTHR35310:SF1">
    <property type="entry name" value="CELL WALL INTEGRITY_STRESS RESPONSE COMPONENT-LIKE PROTEIN"/>
    <property type="match status" value="1"/>
</dbReference>
<evidence type="ECO:0000256" key="2">
    <source>
        <dbReference type="SAM" id="Phobius"/>
    </source>
</evidence>
<name>A0ABP1B6I3_9BRYO</name>
<feature type="compositionally biased region" description="Basic and acidic residues" evidence="1">
    <location>
        <begin position="57"/>
        <end position="82"/>
    </location>
</feature>
<sequence>EAKSEENLMSKAAAKLQQDRGQLPDEEKSAGELRSVEQEAGSGQNDNVNVNGQNKAIKLDNVEKKEEGTDESEAKSQSEKMSKTASTVAAEEEADPAMDVDSSGFTLLQDLPTNFQQTVGAVASHVIPQIQQISDQSMNSFDKINRNLASSFLPWIGEKYAPIIATLISYCLLLPPLALVLFLCERIRAILTLQKVLLFINIYLVTYFAILLIVALGLGSEPTAFLDQYSPFGYMILQLLQAFGYMIYMLLQTADVIITCATGSPIGKTSAVIQWLLALMVGLHYYVTVFHRAMAKQRPHISWKFYGFYSLSFLVCCLLARTQQSKKEYIPLGDETTDKKN</sequence>
<reference evidence="3 4" key="1">
    <citation type="submission" date="2024-03" db="EMBL/GenBank/DDBJ databases">
        <authorList>
            <consortium name="ELIXIR-Norway"/>
            <consortium name="Elixir Norway"/>
        </authorList>
    </citation>
    <scope>NUCLEOTIDE SEQUENCE [LARGE SCALE GENOMIC DNA]</scope>
</reference>
<gene>
    <name evidence="3" type="ORF">CSSPJE1EN2_LOCUS13452</name>
</gene>
<feature type="non-terminal residue" evidence="3">
    <location>
        <position position="1"/>
    </location>
</feature>
<dbReference type="EMBL" id="OZ023703">
    <property type="protein sequence ID" value="CAK9870784.1"/>
    <property type="molecule type" value="Genomic_DNA"/>
</dbReference>
<keyword evidence="2" id="KW-0472">Membrane</keyword>
<evidence type="ECO:0000313" key="4">
    <source>
        <dbReference type="Proteomes" id="UP001497522"/>
    </source>
</evidence>
<organism evidence="3 4">
    <name type="scientific">Sphagnum jensenii</name>
    <dbReference type="NCBI Taxonomy" id="128206"/>
    <lineage>
        <taxon>Eukaryota</taxon>
        <taxon>Viridiplantae</taxon>
        <taxon>Streptophyta</taxon>
        <taxon>Embryophyta</taxon>
        <taxon>Bryophyta</taxon>
        <taxon>Sphagnophytina</taxon>
        <taxon>Sphagnopsida</taxon>
        <taxon>Sphagnales</taxon>
        <taxon>Sphagnaceae</taxon>
        <taxon>Sphagnum</taxon>
    </lineage>
</organism>
<feature type="transmembrane region" description="Helical" evidence="2">
    <location>
        <begin position="232"/>
        <end position="251"/>
    </location>
</feature>
<keyword evidence="2" id="KW-1133">Transmembrane helix</keyword>
<feature type="transmembrane region" description="Helical" evidence="2">
    <location>
        <begin position="160"/>
        <end position="184"/>
    </location>
</feature>
<keyword evidence="4" id="KW-1185">Reference proteome</keyword>
<keyword evidence="2" id="KW-0812">Transmembrane</keyword>